<dbReference type="CDD" id="cd01858">
    <property type="entry name" value="NGP_1"/>
    <property type="match status" value="1"/>
</dbReference>
<feature type="domain" description="CP-type G" evidence="9">
    <location>
        <begin position="157"/>
        <end position="319"/>
    </location>
</feature>
<evidence type="ECO:0000256" key="7">
    <source>
        <dbReference type="RuleBase" id="RU364023"/>
    </source>
</evidence>
<keyword evidence="6 7" id="KW-0539">Nucleus</keyword>
<dbReference type="InterPro" id="IPR030378">
    <property type="entry name" value="G_CP_dom"/>
</dbReference>
<dbReference type="VEuPathDB" id="MicrosporidiaDB:CWI36_0231p0010"/>
<evidence type="ECO:0000313" key="11">
    <source>
        <dbReference type="Proteomes" id="UP000291404"/>
    </source>
</evidence>
<dbReference type="InterPro" id="IPR006073">
    <property type="entry name" value="GTP-bd"/>
</dbReference>
<dbReference type="EMBL" id="PITI01000231">
    <property type="protein sequence ID" value="TBU07758.1"/>
    <property type="molecule type" value="Genomic_DNA"/>
</dbReference>
<dbReference type="PANTHER" id="PTHR11089">
    <property type="entry name" value="GTP-BINDING PROTEIN-RELATED"/>
    <property type="match status" value="1"/>
</dbReference>
<dbReference type="GO" id="GO:0005525">
    <property type="term" value="F:GTP binding"/>
    <property type="evidence" value="ECO:0007669"/>
    <property type="project" value="UniProtKB-KW"/>
</dbReference>
<dbReference type="PRINTS" id="PR00326">
    <property type="entry name" value="GTP1OBG"/>
</dbReference>
<protein>
    <recommendedName>
        <fullName evidence="3 7">Nucleolar GTP-binding protein 2</fullName>
    </recommendedName>
</protein>
<evidence type="ECO:0000256" key="2">
    <source>
        <dbReference type="ARBA" id="ARBA00004604"/>
    </source>
</evidence>
<dbReference type="Gene3D" id="1.10.1580.10">
    <property type="match status" value="1"/>
</dbReference>
<dbReference type="InterPro" id="IPR023179">
    <property type="entry name" value="GTP-bd_ortho_bundle_sf"/>
</dbReference>
<evidence type="ECO:0000256" key="4">
    <source>
        <dbReference type="ARBA" id="ARBA00022741"/>
    </source>
</evidence>
<dbReference type="Pfam" id="PF08153">
    <property type="entry name" value="NGP1NT"/>
    <property type="match status" value="1"/>
</dbReference>
<dbReference type="InterPro" id="IPR024929">
    <property type="entry name" value="GNL2_CP_dom"/>
</dbReference>
<feature type="region of interest" description="Disordered" evidence="8">
    <location>
        <begin position="127"/>
        <end position="149"/>
    </location>
</feature>
<dbReference type="Proteomes" id="UP000291404">
    <property type="component" value="Unassembled WGS sequence"/>
</dbReference>
<comment type="similarity">
    <text evidence="7">Belongs to the TRAFAC class YlqF/YawG GTPase family. NOG2 subfamily.</text>
</comment>
<comment type="function">
    <text evidence="1 7">GTPase that associates with pre-60S ribosomal subunits in the nucleolus and is required for their nuclear export and maturation.</text>
</comment>
<dbReference type="SUPFAM" id="SSF52540">
    <property type="entry name" value="P-loop containing nucleoside triphosphate hydrolases"/>
    <property type="match status" value="1"/>
</dbReference>
<reference evidence="10 11" key="1">
    <citation type="submission" date="2017-12" db="EMBL/GenBank/DDBJ databases">
        <authorList>
            <person name="Pombert J.-F."/>
            <person name="Haag K.L."/>
            <person name="Ebert D."/>
        </authorList>
    </citation>
    <scope>NUCLEOTIDE SEQUENCE [LARGE SCALE GENOMIC DNA]</scope>
    <source>
        <strain evidence="10">BE-OM-2</strain>
    </source>
</reference>
<dbReference type="Pfam" id="PF01926">
    <property type="entry name" value="MMR_HSR1"/>
    <property type="match status" value="1"/>
</dbReference>
<keyword evidence="5 7" id="KW-0342">GTP-binding</keyword>
<dbReference type="InterPro" id="IPR050755">
    <property type="entry name" value="TRAFAC_YlqF/YawG_RiboMat"/>
</dbReference>
<dbReference type="AlphaFoldDB" id="A0A4Q9LHY1"/>
<name>A0A4Q9LHY1_9MICR</name>
<comment type="caution">
    <text evidence="10">The sequence shown here is derived from an EMBL/GenBank/DDBJ whole genome shotgun (WGS) entry which is preliminary data.</text>
</comment>
<proteinExistence type="inferred from homology"/>
<comment type="subcellular location">
    <subcellularLocation>
        <location evidence="2 7">Nucleus</location>
        <location evidence="2 7">Nucleolus</location>
    </subcellularLocation>
</comment>
<dbReference type="Gene3D" id="3.40.50.300">
    <property type="entry name" value="P-loop containing nucleotide triphosphate hydrolases"/>
    <property type="match status" value="1"/>
</dbReference>
<accession>A0A4Q9LHY1</accession>
<keyword evidence="4 7" id="KW-0547">Nucleotide-binding</keyword>
<sequence length="410" mass="47321">MHVKDKSKSKNLHMLISGRPKRNRKGEIIKEAEFQKTTRNNQSKIPPDTKWFKATRVVTKQELQVYENCVQKLNPYNVLLEKGKIPFSLLNERITKKKYNVDSNFNVKNSTFCNKSIEELKKLLQKNEEKNEEKNEKNEEKIDGESKAGKGNSKRIFNELYKVVDSSDILIHVLDARDPMGTMCDSFMETLKLHFSSKQVIFLLNKTDLIPTSVTASWLRKLSVNNPTVAYSSFSIEKSFGKESLISLLRQYSKLYKNKKQISVGFIGYPNVGKSSIINSLRNKLVCKVAPVPGETKVWQYVRIMRRIYLIDCPGIVPRGDDSVLKGGVRIEMIEEPEEYLNEIISKGREGIENKYKVTFQNSDDLIDKLCVKYGKLSKGGVYNRKEVAKMILYDWTRGRISYFNKPEED</sequence>
<dbReference type="PROSITE" id="PS51721">
    <property type="entry name" value="G_CP"/>
    <property type="match status" value="1"/>
</dbReference>
<evidence type="ECO:0000259" key="9">
    <source>
        <dbReference type="PROSITE" id="PS51721"/>
    </source>
</evidence>
<keyword evidence="11" id="KW-1185">Reference proteome</keyword>
<feature type="compositionally biased region" description="Basic and acidic residues" evidence="8">
    <location>
        <begin position="127"/>
        <end position="148"/>
    </location>
</feature>
<dbReference type="VEuPathDB" id="MicrosporidiaDB:CWI39_0099p0040"/>
<dbReference type="InterPro" id="IPR027417">
    <property type="entry name" value="P-loop_NTPase"/>
</dbReference>
<dbReference type="InterPro" id="IPR012971">
    <property type="entry name" value="NOG2_N_dom"/>
</dbReference>
<evidence type="ECO:0000256" key="1">
    <source>
        <dbReference type="ARBA" id="ARBA00003892"/>
    </source>
</evidence>
<evidence type="ECO:0000256" key="8">
    <source>
        <dbReference type="SAM" id="MobiDB-lite"/>
    </source>
</evidence>
<dbReference type="STRING" id="148818.A0A4Q9LHY1"/>
<organism evidence="10 11">
    <name type="scientific">Hamiltosporidium magnivora</name>
    <dbReference type="NCBI Taxonomy" id="148818"/>
    <lineage>
        <taxon>Eukaryota</taxon>
        <taxon>Fungi</taxon>
        <taxon>Fungi incertae sedis</taxon>
        <taxon>Microsporidia</taxon>
        <taxon>Dubosqiidae</taxon>
        <taxon>Hamiltosporidium</taxon>
    </lineage>
</organism>
<dbReference type="FunFam" id="3.40.50.300:FF:000559">
    <property type="entry name" value="Nuclear/nucleolar GTPase 2"/>
    <property type="match status" value="1"/>
</dbReference>
<evidence type="ECO:0000256" key="3">
    <source>
        <dbReference type="ARBA" id="ARBA00022127"/>
    </source>
</evidence>
<evidence type="ECO:0000256" key="6">
    <source>
        <dbReference type="ARBA" id="ARBA00023242"/>
    </source>
</evidence>
<evidence type="ECO:0000313" key="10">
    <source>
        <dbReference type="EMBL" id="TBU07758.1"/>
    </source>
</evidence>
<dbReference type="PANTHER" id="PTHR11089:SF9">
    <property type="entry name" value="NUCLEOLAR GTP-BINDING PROTEIN 2"/>
    <property type="match status" value="1"/>
</dbReference>
<gene>
    <name evidence="10" type="ORF">CWI36_0231p0010</name>
</gene>
<evidence type="ECO:0000256" key="5">
    <source>
        <dbReference type="ARBA" id="ARBA00023134"/>
    </source>
</evidence>
<dbReference type="GO" id="GO:0005730">
    <property type="term" value="C:nucleolus"/>
    <property type="evidence" value="ECO:0007669"/>
    <property type="project" value="UniProtKB-SubCell"/>
</dbReference>